<evidence type="ECO:0000256" key="1">
    <source>
        <dbReference type="SAM" id="MobiDB-lite"/>
    </source>
</evidence>
<reference evidence="2" key="2">
    <citation type="submission" date="2025-09" db="UniProtKB">
        <authorList>
            <consortium name="Ensembl"/>
        </authorList>
    </citation>
    <scope>IDENTIFICATION</scope>
</reference>
<feature type="region of interest" description="Disordered" evidence="1">
    <location>
        <begin position="327"/>
        <end position="386"/>
    </location>
</feature>
<evidence type="ECO:0000313" key="2">
    <source>
        <dbReference type="Ensembl" id="ENSTMTP00000031371.1"/>
    </source>
</evidence>
<accession>A0A674KBI8</accession>
<dbReference type="GeneTree" id="ENSGT00390000016128"/>
<keyword evidence="3" id="KW-1185">Reference proteome</keyword>
<reference evidence="2" key="1">
    <citation type="submission" date="2025-08" db="UniProtKB">
        <authorList>
            <consortium name="Ensembl"/>
        </authorList>
    </citation>
    <scope>IDENTIFICATION</scope>
</reference>
<proteinExistence type="predicted"/>
<sequence>KSQIGASDAIFPLAPVSDQMCFQMAPCGCFFDPRIYRIEWAMTNFVQPSVYKLTGGSSSPNAYLLDPHRYLKSPVQTVPYPPYHPIPSNPQYIMPYFNQEGPANGTEQGNLVPDPLHDSQFLEMPQPQEDGQNNDNKLPQLLVSLPGLSQNEQSLQISTYCQLKGRPSPHNPEFQGFDNICIDDQNPLSSPSVANAQVMAEAASCPLRDSLVAEDSEGLDTEEPFDLPEKVLLEDAMKLFDCSPANSDSEVSRENLSRTLTSSESESKDGCFPCDDSSSDIRSLNLPDELLSFDYSVPEILNTVASMDYFYDLKTFTEDPKWDLERVLQPPQDSGPLQDPRQEPQGKEKHSSASIKKGKPTNSKNPPASAQESSTDLSGNPLCARI</sequence>
<feature type="compositionally biased region" description="Polar residues" evidence="1">
    <location>
        <begin position="360"/>
        <end position="378"/>
    </location>
</feature>
<evidence type="ECO:0000313" key="3">
    <source>
        <dbReference type="Proteomes" id="UP000472274"/>
    </source>
</evidence>
<dbReference type="PANTHER" id="PTHR37871:SF1">
    <property type="entry name" value="PROLINE-RICH PROTEIN 22"/>
    <property type="match status" value="1"/>
</dbReference>
<dbReference type="InterPro" id="IPR031535">
    <property type="entry name" value="PRR22"/>
</dbReference>
<organism evidence="2 3">
    <name type="scientific">Terrapene triunguis</name>
    <name type="common">Three-toed box turtle</name>
    <dbReference type="NCBI Taxonomy" id="2587831"/>
    <lineage>
        <taxon>Eukaryota</taxon>
        <taxon>Metazoa</taxon>
        <taxon>Chordata</taxon>
        <taxon>Craniata</taxon>
        <taxon>Vertebrata</taxon>
        <taxon>Euteleostomi</taxon>
        <taxon>Archelosauria</taxon>
        <taxon>Testudinata</taxon>
        <taxon>Testudines</taxon>
        <taxon>Cryptodira</taxon>
        <taxon>Durocryptodira</taxon>
        <taxon>Testudinoidea</taxon>
        <taxon>Emydidae</taxon>
        <taxon>Terrapene</taxon>
    </lineage>
</organism>
<feature type="compositionally biased region" description="Basic and acidic residues" evidence="1">
    <location>
        <begin position="340"/>
        <end position="351"/>
    </location>
</feature>
<feature type="region of interest" description="Disordered" evidence="1">
    <location>
        <begin position="244"/>
        <end position="276"/>
    </location>
</feature>
<dbReference type="InParanoid" id="A0A674KBI8"/>
<gene>
    <name evidence="2" type="primary">PRR22</name>
</gene>
<dbReference type="AlphaFoldDB" id="A0A674KBI8"/>
<dbReference type="Proteomes" id="UP000472274">
    <property type="component" value="Unplaced"/>
</dbReference>
<dbReference type="Pfam" id="PF15776">
    <property type="entry name" value="PRR22"/>
    <property type="match status" value="1"/>
</dbReference>
<dbReference type="PANTHER" id="PTHR37871">
    <property type="entry name" value="PROLINE-RICH PROTEIN 22"/>
    <property type="match status" value="1"/>
</dbReference>
<protein>
    <submittedName>
        <fullName evidence="2">Proline rich 22</fullName>
    </submittedName>
</protein>
<dbReference type="Ensembl" id="ENSTMTT00000032505.1">
    <property type="protein sequence ID" value="ENSTMTP00000031371.1"/>
    <property type="gene ID" value="ENSTMTG00000022541.1"/>
</dbReference>
<name>A0A674KBI8_9SAUR</name>